<dbReference type="InterPro" id="IPR011711">
    <property type="entry name" value="GntR_C"/>
</dbReference>
<dbReference type="Pfam" id="PF07729">
    <property type="entry name" value="FCD"/>
    <property type="match status" value="1"/>
</dbReference>
<keyword evidence="2" id="KW-0238">DNA-binding</keyword>
<dbReference type="InterPro" id="IPR008920">
    <property type="entry name" value="TF_FadR/GntR_C"/>
</dbReference>
<dbReference type="Gene3D" id="1.20.120.530">
    <property type="entry name" value="GntR ligand-binding domain-like"/>
    <property type="match status" value="1"/>
</dbReference>
<protein>
    <submittedName>
        <fullName evidence="5">GntR family transcriptional repressor for pyruvate dehydrogenase complex</fullName>
    </submittedName>
</protein>
<dbReference type="GO" id="GO:0003700">
    <property type="term" value="F:DNA-binding transcription factor activity"/>
    <property type="evidence" value="ECO:0007669"/>
    <property type="project" value="InterPro"/>
</dbReference>
<dbReference type="InterPro" id="IPR036388">
    <property type="entry name" value="WH-like_DNA-bd_sf"/>
</dbReference>
<evidence type="ECO:0000256" key="2">
    <source>
        <dbReference type="ARBA" id="ARBA00023125"/>
    </source>
</evidence>
<dbReference type="EMBL" id="SORI01000002">
    <property type="protein sequence ID" value="TDY63121.1"/>
    <property type="molecule type" value="Genomic_DNA"/>
</dbReference>
<gene>
    <name evidence="5" type="ORF">C8D99_102102</name>
</gene>
<dbReference type="PANTHER" id="PTHR43537">
    <property type="entry name" value="TRANSCRIPTIONAL REGULATOR, GNTR FAMILY"/>
    <property type="match status" value="1"/>
</dbReference>
<evidence type="ECO:0000313" key="5">
    <source>
        <dbReference type="EMBL" id="TDY63121.1"/>
    </source>
</evidence>
<proteinExistence type="predicted"/>
<dbReference type="Gene3D" id="1.10.10.10">
    <property type="entry name" value="Winged helix-like DNA-binding domain superfamily/Winged helix DNA-binding domain"/>
    <property type="match status" value="1"/>
</dbReference>
<accession>A0A4V3HGX9</accession>
<dbReference type="InterPro" id="IPR000524">
    <property type="entry name" value="Tscrpt_reg_HTH_GntR"/>
</dbReference>
<name>A0A4V3HGX9_9BACT</name>
<dbReference type="OrthoDB" id="9799482at2"/>
<keyword evidence="6" id="KW-1185">Reference proteome</keyword>
<dbReference type="InterPro" id="IPR036390">
    <property type="entry name" value="WH_DNA-bd_sf"/>
</dbReference>
<feature type="domain" description="HTH gntR-type" evidence="4">
    <location>
        <begin position="49"/>
        <end position="117"/>
    </location>
</feature>
<dbReference type="PANTHER" id="PTHR43537:SF5">
    <property type="entry name" value="UXU OPERON TRANSCRIPTIONAL REGULATOR"/>
    <property type="match status" value="1"/>
</dbReference>
<dbReference type="SMART" id="SM00895">
    <property type="entry name" value="FCD"/>
    <property type="match status" value="1"/>
</dbReference>
<dbReference type="CDD" id="cd07377">
    <property type="entry name" value="WHTH_GntR"/>
    <property type="match status" value="1"/>
</dbReference>
<organism evidence="5 6">
    <name type="scientific">Aminivibrio pyruvatiphilus</name>
    <dbReference type="NCBI Taxonomy" id="1005740"/>
    <lineage>
        <taxon>Bacteria</taxon>
        <taxon>Thermotogati</taxon>
        <taxon>Synergistota</taxon>
        <taxon>Synergistia</taxon>
        <taxon>Synergistales</taxon>
        <taxon>Aminobacteriaceae</taxon>
        <taxon>Aminivibrio</taxon>
    </lineage>
</organism>
<dbReference type="GO" id="GO:0003677">
    <property type="term" value="F:DNA binding"/>
    <property type="evidence" value="ECO:0007669"/>
    <property type="project" value="UniProtKB-KW"/>
</dbReference>
<dbReference type="Pfam" id="PF00392">
    <property type="entry name" value="GntR"/>
    <property type="match status" value="1"/>
</dbReference>
<evidence type="ECO:0000256" key="1">
    <source>
        <dbReference type="ARBA" id="ARBA00023015"/>
    </source>
</evidence>
<dbReference type="SUPFAM" id="SSF46785">
    <property type="entry name" value="Winged helix' DNA-binding domain"/>
    <property type="match status" value="1"/>
</dbReference>
<dbReference type="Proteomes" id="UP000295066">
    <property type="component" value="Unassembled WGS sequence"/>
</dbReference>
<sequence length="270" mass="30307">MEADFLSLREPRVCPSCITKCRKHSFWVANQTFPRIMKTVMSLSYKLRVSVIQKVVEYLMNNIENGTWPAGGKIPSENCLTRILGVSRASVRVAIQQFVGLGVLQSVHGKGTFVKNADLSLFGGEITGITSQDCRDMRKVMEFRRIVEPEAGYLACSCMPSGLLEELALHLENMIGSVGEPEEFVREDILFHECIARASGNPLLEKSLREIFKETVRTHAKMNAVLGYKDGIYYHSIILKAFRDGNAKQVRSLMSEHLQSAIERLVPETP</sequence>
<comment type="caution">
    <text evidence="5">The sequence shown here is derived from an EMBL/GenBank/DDBJ whole genome shotgun (WGS) entry which is preliminary data.</text>
</comment>
<keyword evidence="1" id="KW-0805">Transcription regulation</keyword>
<dbReference type="AlphaFoldDB" id="A0A4V3HGX9"/>
<dbReference type="SMART" id="SM00345">
    <property type="entry name" value="HTH_GNTR"/>
    <property type="match status" value="1"/>
</dbReference>
<evidence type="ECO:0000313" key="6">
    <source>
        <dbReference type="Proteomes" id="UP000295066"/>
    </source>
</evidence>
<evidence type="ECO:0000259" key="4">
    <source>
        <dbReference type="PROSITE" id="PS50949"/>
    </source>
</evidence>
<keyword evidence="5" id="KW-0670">Pyruvate</keyword>
<dbReference type="PROSITE" id="PS50949">
    <property type="entry name" value="HTH_GNTR"/>
    <property type="match status" value="1"/>
</dbReference>
<reference evidence="5 6" key="1">
    <citation type="submission" date="2019-03" db="EMBL/GenBank/DDBJ databases">
        <title>Genomic Encyclopedia of Type Strains, Phase IV (KMG-IV): sequencing the most valuable type-strain genomes for metagenomic binning, comparative biology and taxonomic classification.</title>
        <authorList>
            <person name="Goeker M."/>
        </authorList>
    </citation>
    <scope>NUCLEOTIDE SEQUENCE [LARGE SCALE GENOMIC DNA]</scope>
    <source>
        <strain evidence="5 6">DSM 25964</strain>
    </source>
</reference>
<keyword evidence="3" id="KW-0804">Transcription</keyword>
<evidence type="ECO:0000256" key="3">
    <source>
        <dbReference type="ARBA" id="ARBA00023163"/>
    </source>
</evidence>
<dbReference type="SUPFAM" id="SSF48008">
    <property type="entry name" value="GntR ligand-binding domain-like"/>
    <property type="match status" value="1"/>
</dbReference>